<feature type="domain" description="CHAT" evidence="1">
    <location>
        <begin position="17"/>
        <end position="148"/>
    </location>
</feature>
<reference evidence="2 3" key="1">
    <citation type="submission" date="2022-11" db="EMBL/GenBank/DDBJ databases">
        <title>Nonomuraea corallina sp. nov., a new species of the genus Nonomuraea isolated from sea side sediment in Thai sea.</title>
        <authorList>
            <person name="Ngamcharungchit C."/>
            <person name="Matsumoto A."/>
            <person name="Suriyachadkun C."/>
            <person name="Panbangred W."/>
            <person name="Inahashi Y."/>
            <person name="Intra B."/>
        </authorList>
    </citation>
    <scope>NUCLEOTIDE SEQUENCE [LARGE SCALE GENOMIC DNA]</scope>
    <source>
        <strain evidence="2 3">DSM 43553</strain>
    </source>
</reference>
<feature type="non-terminal residue" evidence="2">
    <location>
        <position position="1"/>
    </location>
</feature>
<protein>
    <submittedName>
        <fullName evidence="2">CHAT domain-containing protein</fullName>
    </submittedName>
</protein>
<organism evidence="2 3">
    <name type="scientific">Nonomuraea ferruginea</name>
    <dbReference type="NCBI Taxonomy" id="46174"/>
    <lineage>
        <taxon>Bacteria</taxon>
        <taxon>Bacillati</taxon>
        <taxon>Actinomycetota</taxon>
        <taxon>Actinomycetes</taxon>
        <taxon>Streptosporangiales</taxon>
        <taxon>Streptosporangiaceae</taxon>
        <taxon>Nonomuraea</taxon>
    </lineage>
</organism>
<evidence type="ECO:0000313" key="2">
    <source>
        <dbReference type="EMBL" id="MDA0647371.1"/>
    </source>
</evidence>
<dbReference type="EMBL" id="JAPNUD010000287">
    <property type="protein sequence ID" value="MDA0647371.1"/>
    <property type="molecule type" value="Genomic_DNA"/>
</dbReference>
<evidence type="ECO:0000259" key="1">
    <source>
        <dbReference type="Pfam" id="PF12770"/>
    </source>
</evidence>
<accession>A0ABT4TD02</accession>
<proteinExistence type="predicted"/>
<evidence type="ECO:0000313" key="3">
    <source>
        <dbReference type="Proteomes" id="UP001212498"/>
    </source>
</evidence>
<dbReference type="Pfam" id="PF12770">
    <property type="entry name" value="CHAT"/>
    <property type="match status" value="1"/>
</dbReference>
<dbReference type="RefSeq" id="WP_271280353.1">
    <property type="nucleotide sequence ID" value="NZ_JAPNUD010000287.1"/>
</dbReference>
<name>A0ABT4TD02_9ACTN</name>
<sequence length="151" mass="15448">VLGSPPVTAAARDLEGVWDTVHLACPACYDGADPYGSGIRLPGGLLNARALMDLRIEARLVAVSGCGPTPGGAGVTALGHALLRAGAAAALLPQWPAHPEVARELLPSFHARLAAAGPGRALRAAMLESRELYGSSRPDLWAPYTLIGLAA</sequence>
<gene>
    <name evidence="2" type="ORF">OUY24_42660</name>
</gene>
<dbReference type="Proteomes" id="UP001212498">
    <property type="component" value="Unassembled WGS sequence"/>
</dbReference>
<keyword evidence="3" id="KW-1185">Reference proteome</keyword>
<comment type="caution">
    <text evidence="2">The sequence shown here is derived from an EMBL/GenBank/DDBJ whole genome shotgun (WGS) entry which is preliminary data.</text>
</comment>
<dbReference type="InterPro" id="IPR024983">
    <property type="entry name" value="CHAT_dom"/>
</dbReference>